<evidence type="ECO:0000259" key="3">
    <source>
        <dbReference type="Pfam" id="PF03372"/>
    </source>
</evidence>
<dbReference type="AlphaFoldDB" id="A0A812ZSP7"/>
<organism evidence="4 5">
    <name type="scientific">Symbiodinium necroappetens</name>
    <dbReference type="NCBI Taxonomy" id="1628268"/>
    <lineage>
        <taxon>Eukaryota</taxon>
        <taxon>Sar</taxon>
        <taxon>Alveolata</taxon>
        <taxon>Dinophyceae</taxon>
        <taxon>Suessiales</taxon>
        <taxon>Symbiodiniaceae</taxon>
        <taxon>Symbiodinium</taxon>
    </lineage>
</organism>
<evidence type="ECO:0000256" key="1">
    <source>
        <dbReference type="SAM" id="MobiDB-lite"/>
    </source>
</evidence>
<dbReference type="SUPFAM" id="SSF56219">
    <property type="entry name" value="DNase I-like"/>
    <property type="match status" value="1"/>
</dbReference>
<evidence type="ECO:0000313" key="5">
    <source>
        <dbReference type="Proteomes" id="UP000601435"/>
    </source>
</evidence>
<feature type="non-terminal residue" evidence="4">
    <location>
        <position position="1"/>
    </location>
</feature>
<sequence>MCLLGWPPCRLVVLCLHMKRCCCRSATSGSWLRQPRTTSNQALKAAHGSGAVGQKPHLLGGVGCSGLRRQQRRADVRGRERRTNARCIAQRATTRKACLFKFPMITVTCRAAPFAFAGCGCLLGLRHRAQCEPQAPTFSICTYNLLCPTYAVKWKEQQGMAADGSSNWPVRWPVMRDILQRGQFDVLCLQEVENTELDSIVADLGSGYRAKYFKHSRRPPDGLLIAVKSSAFKASPEWILGEHQGFALGGVDLEHPCGAKIRVVTGHMKGGRPAQLQAFAEFASAESSADVEILTADFNEDFAEQGRSEGVVRCPFGHEERPYSTLPRALELPQLSRPPNKQDEGQSSGKGKVDYIWVRERTKEFRTDMVCDPLSRRAIIESHRNCDATGEWPSDHGCEAFSVQLQ</sequence>
<keyword evidence="5" id="KW-1185">Reference proteome</keyword>
<feature type="chain" id="PRO_5032807432" evidence="2">
    <location>
        <begin position="24"/>
        <end position="406"/>
    </location>
</feature>
<dbReference type="PANTHER" id="PTHR12121:SF36">
    <property type="entry name" value="ENDONUCLEASE_EXONUCLEASE_PHOSPHATASE DOMAIN-CONTAINING PROTEIN"/>
    <property type="match status" value="1"/>
</dbReference>
<dbReference type="InterPro" id="IPR036691">
    <property type="entry name" value="Endo/exonu/phosph_ase_sf"/>
</dbReference>
<dbReference type="InterPro" id="IPR005135">
    <property type="entry name" value="Endo/exonuclease/phosphatase"/>
</dbReference>
<dbReference type="Proteomes" id="UP000601435">
    <property type="component" value="Unassembled WGS sequence"/>
</dbReference>
<feature type="region of interest" description="Disordered" evidence="1">
    <location>
        <begin position="330"/>
        <end position="350"/>
    </location>
</feature>
<protein>
    <submittedName>
        <fullName evidence="4">Calm4 protein</fullName>
    </submittedName>
</protein>
<evidence type="ECO:0000313" key="4">
    <source>
        <dbReference type="EMBL" id="CAE7837665.1"/>
    </source>
</evidence>
<dbReference type="EMBL" id="CAJNJA010049564">
    <property type="protein sequence ID" value="CAE7837665.1"/>
    <property type="molecule type" value="Genomic_DNA"/>
</dbReference>
<dbReference type="InterPro" id="IPR050410">
    <property type="entry name" value="CCR4/nocturin_mRNA_transcr"/>
</dbReference>
<reference evidence="4" key="1">
    <citation type="submission" date="2021-02" db="EMBL/GenBank/DDBJ databases">
        <authorList>
            <person name="Dougan E. K."/>
            <person name="Rhodes N."/>
            <person name="Thang M."/>
            <person name="Chan C."/>
        </authorList>
    </citation>
    <scope>NUCLEOTIDE SEQUENCE</scope>
</reference>
<keyword evidence="2" id="KW-0732">Signal</keyword>
<dbReference type="PANTHER" id="PTHR12121">
    <property type="entry name" value="CARBON CATABOLITE REPRESSOR PROTEIN 4"/>
    <property type="match status" value="1"/>
</dbReference>
<accession>A0A812ZSP7</accession>
<comment type="caution">
    <text evidence="4">The sequence shown here is derived from an EMBL/GenBank/DDBJ whole genome shotgun (WGS) entry which is preliminary data.</text>
</comment>
<feature type="domain" description="Endonuclease/exonuclease/phosphatase" evidence="3">
    <location>
        <begin position="176"/>
        <end position="396"/>
    </location>
</feature>
<dbReference type="OrthoDB" id="432962at2759"/>
<gene>
    <name evidence="4" type="primary">Calm4</name>
    <name evidence="4" type="ORF">SNEC2469_LOCUS25248</name>
</gene>
<feature type="signal peptide" evidence="2">
    <location>
        <begin position="1"/>
        <end position="23"/>
    </location>
</feature>
<evidence type="ECO:0000256" key="2">
    <source>
        <dbReference type="SAM" id="SignalP"/>
    </source>
</evidence>
<dbReference type="GO" id="GO:0000175">
    <property type="term" value="F:3'-5'-RNA exonuclease activity"/>
    <property type="evidence" value="ECO:0007669"/>
    <property type="project" value="TreeGrafter"/>
</dbReference>
<name>A0A812ZSP7_9DINO</name>
<proteinExistence type="predicted"/>
<dbReference type="Gene3D" id="3.60.10.10">
    <property type="entry name" value="Endonuclease/exonuclease/phosphatase"/>
    <property type="match status" value="1"/>
</dbReference>
<dbReference type="Pfam" id="PF03372">
    <property type="entry name" value="Exo_endo_phos"/>
    <property type="match status" value="1"/>
</dbReference>